<dbReference type="NCBIfam" id="TIGR01910">
    <property type="entry name" value="DapE-ArgE"/>
    <property type="match status" value="1"/>
</dbReference>
<dbReference type="GO" id="GO:0046872">
    <property type="term" value="F:metal ion binding"/>
    <property type="evidence" value="ECO:0007669"/>
    <property type="project" value="UniProtKB-KW"/>
</dbReference>
<feature type="domain" description="Peptidase M20 dimerisation" evidence="8">
    <location>
        <begin position="230"/>
        <end position="327"/>
    </location>
</feature>
<evidence type="ECO:0000256" key="2">
    <source>
        <dbReference type="ARBA" id="ARBA00001947"/>
    </source>
</evidence>
<dbReference type="InterPro" id="IPR050072">
    <property type="entry name" value="Peptidase_M20A"/>
</dbReference>
<evidence type="ECO:0000256" key="4">
    <source>
        <dbReference type="ARBA" id="ARBA00022723"/>
    </source>
</evidence>
<gene>
    <name evidence="9" type="ORF">SAMN05216215_101487</name>
</gene>
<name>A0A1H3E3H9_9PSEU</name>
<accession>A0A1H3E3H9</accession>
<dbReference type="InterPro" id="IPR002933">
    <property type="entry name" value="Peptidase_M20"/>
</dbReference>
<dbReference type="Proteomes" id="UP000199529">
    <property type="component" value="Unassembled WGS sequence"/>
</dbReference>
<dbReference type="EMBL" id="FNOK01000014">
    <property type="protein sequence ID" value="SDX73292.1"/>
    <property type="molecule type" value="Genomic_DNA"/>
</dbReference>
<comment type="cofactor">
    <cofactor evidence="2">
        <name>Zn(2+)</name>
        <dbReference type="ChEBI" id="CHEBI:29105"/>
    </cofactor>
</comment>
<sequence>MDTASAVQMVTAQIERDRDFPVELTRELVRIPTVNPKFESAAGLNRETDAQRLVAAHLAAAGLTTEQHEVFPDRPNVRAYRDGSGDRSLVLNGHIDVVPVGDRGTWSVDPFGAEIHGGRLYGRGGYDMKAGIAAAIAAAKAIHDCGIELAGRFEVHSVVDEEAGGFGTKGLLARADAPSAVIVGEPTEEQVMLCQGGLEWVRVTLRGRNAHTGWRYNDLYPQRDSADRTRPGVNAAELAARLITAVGQLERDWGCRKPAHPLLPPGVNTISPSVVQVGAGLGADGLPATMTNPAITPDVAVIDFDLKYLPTETSAQIRAEFEDFVAHWAAQDSWLREHPPVVQWELGDLHFPAFDTSPDFPVVDSIRRQRAALGKTTEITGFVAVCDGAFYRPAGATPLIYGAQGADAHGPDEWVDVNSIVDTAKVFAAAAIEYCGLRAAPR</sequence>
<keyword evidence="6" id="KW-0862">Zinc</keyword>
<evidence type="ECO:0000256" key="5">
    <source>
        <dbReference type="ARBA" id="ARBA00022801"/>
    </source>
</evidence>
<dbReference type="InterPro" id="IPR010182">
    <property type="entry name" value="ArgE/DapE"/>
</dbReference>
<proteinExistence type="inferred from homology"/>
<dbReference type="GO" id="GO:0016787">
    <property type="term" value="F:hydrolase activity"/>
    <property type="evidence" value="ECO:0007669"/>
    <property type="project" value="UniProtKB-KW"/>
</dbReference>
<evidence type="ECO:0000256" key="6">
    <source>
        <dbReference type="ARBA" id="ARBA00022833"/>
    </source>
</evidence>
<evidence type="ECO:0000259" key="8">
    <source>
        <dbReference type="Pfam" id="PF07687"/>
    </source>
</evidence>
<evidence type="ECO:0000313" key="10">
    <source>
        <dbReference type="Proteomes" id="UP000199529"/>
    </source>
</evidence>
<dbReference type="OrthoDB" id="7055905at2"/>
<evidence type="ECO:0000256" key="7">
    <source>
        <dbReference type="ARBA" id="ARBA00023285"/>
    </source>
</evidence>
<reference evidence="10" key="1">
    <citation type="submission" date="2016-10" db="EMBL/GenBank/DDBJ databases">
        <authorList>
            <person name="Varghese N."/>
            <person name="Submissions S."/>
        </authorList>
    </citation>
    <scope>NUCLEOTIDE SEQUENCE [LARGE SCALE GENOMIC DNA]</scope>
    <source>
        <strain evidence="10">CGMCC 4.3530</strain>
    </source>
</reference>
<dbReference type="InterPro" id="IPR036264">
    <property type="entry name" value="Bact_exopeptidase_dim_dom"/>
</dbReference>
<protein>
    <submittedName>
        <fullName evidence="9">Acetylornithine deacetylase</fullName>
    </submittedName>
</protein>
<organism evidence="9 10">
    <name type="scientific">Saccharopolyspora shandongensis</name>
    <dbReference type="NCBI Taxonomy" id="418495"/>
    <lineage>
        <taxon>Bacteria</taxon>
        <taxon>Bacillati</taxon>
        <taxon>Actinomycetota</taxon>
        <taxon>Actinomycetes</taxon>
        <taxon>Pseudonocardiales</taxon>
        <taxon>Pseudonocardiaceae</taxon>
        <taxon>Saccharopolyspora</taxon>
    </lineage>
</organism>
<dbReference type="RefSeq" id="WP_093266501.1">
    <property type="nucleotide sequence ID" value="NZ_FNOK01000014.1"/>
</dbReference>
<keyword evidence="5" id="KW-0378">Hydrolase</keyword>
<evidence type="ECO:0000313" key="9">
    <source>
        <dbReference type="EMBL" id="SDX73292.1"/>
    </source>
</evidence>
<evidence type="ECO:0000256" key="3">
    <source>
        <dbReference type="ARBA" id="ARBA00006247"/>
    </source>
</evidence>
<comment type="cofactor">
    <cofactor evidence="1">
        <name>Co(2+)</name>
        <dbReference type="ChEBI" id="CHEBI:48828"/>
    </cofactor>
</comment>
<dbReference type="SUPFAM" id="SSF53187">
    <property type="entry name" value="Zn-dependent exopeptidases"/>
    <property type="match status" value="1"/>
</dbReference>
<dbReference type="PANTHER" id="PTHR43808">
    <property type="entry name" value="ACETYLORNITHINE DEACETYLASE"/>
    <property type="match status" value="1"/>
</dbReference>
<dbReference type="PANTHER" id="PTHR43808:SF25">
    <property type="entry name" value="PEPTIDASE M20 DIMERISATION DOMAIN-CONTAINING PROTEIN"/>
    <property type="match status" value="1"/>
</dbReference>
<keyword evidence="7" id="KW-0170">Cobalt</keyword>
<dbReference type="Pfam" id="PF01546">
    <property type="entry name" value="Peptidase_M20"/>
    <property type="match status" value="1"/>
</dbReference>
<dbReference type="InterPro" id="IPR011650">
    <property type="entry name" value="Peptidase_M20_dimer"/>
</dbReference>
<keyword evidence="4" id="KW-0479">Metal-binding</keyword>
<evidence type="ECO:0000256" key="1">
    <source>
        <dbReference type="ARBA" id="ARBA00001941"/>
    </source>
</evidence>
<dbReference type="Pfam" id="PF07687">
    <property type="entry name" value="M20_dimer"/>
    <property type="match status" value="1"/>
</dbReference>
<keyword evidence="10" id="KW-1185">Reference proteome</keyword>
<dbReference type="SUPFAM" id="SSF55031">
    <property type="entry name" value="Bacterial exopeptidase dimerisation domain"/>
    <property type="match status" value="1"/>
</dbReference>
<comment type="similarity">
    <text evidence="3">Belongs to the peptidase M20A family.</text>
</comment>
<dbReference type="Gene3D" id="3.40.630.10">
    <property type="entry name" value="Zn peptidases"/>
    <property type="match status" value="1"/>
</dbReference>
<dbReference type="AlphaFoldDB" id="A0A1H3E3H9"/>
<dbReference type="STRING" id="418495.SAMN05216215_101487"/>
<dbReference type="Gene3D" id="3.30.70.360">
    <property type="match status" value="1"/>
</dbReference>